<feature type="chain" id="PRO_5023051436" description="Secreted peptide" evidence="1">
    <location>
        <begin position="27"/>
        <end position="76"/>
    </location>
</feature>
<keyword evidence="3" id="KW-1185">Reference proteome</keyword>
<organism evidence="2 3">
    <name type="scientific">Portunus trituberculatus</name>
    <name type="common">Swimming crab</name>
    <name type="synonym">Neptunus trituberculatus</name>
    <dbReference type="NCBI Taxonomy" id="210409"/>
    <lineage>
        <taxon>Eukaryota</taxon>
        <taxon>Metazoa</taxon>
        <taxon>Ecdysozoa</taxon>
        <taxon>Arthropoda</taxon>
        <taxon>Crustacea</taxon>
        <taxon>Multicrustacea</taxon>
        <taxon>Malacostraca</taxon>
        <taxon>Eumalacostraca</taxon>
        <taxon>Eucarida</taxon>
        <taxon>Decapoda</taxon>
        <taxon>Pleocyemata</taxon>
        <taxon>Brachyura</taxon>
        <taxon>Eubrachyura</taxon>
        <taxon>Portunoidea</taxon>
        <taxon>Portunidae</taxon>
        <taxon>Portuninae</taxon>
        <taxon>Portunus</taxon>
    </lineage>
</organism>
<reference evidence="2 3" key="1">
    <citation type="submission" date="2019-05" db="EMBL/GenBank/DDBJ databases">
        <title>Another draft genome of Portunus trituberculatus and its Hox gene families provides insights of decapod evolution.</title>
        <authorList>
            <person name="Jeong J.-H."/>
            <person name="Song I."/>
            <person name="Kim S."/>
            <person name="Choi T."/>
            <person name="Kim D."/>
            <person name="Ryu S."/>
            <person name="Kim W."/>
        </authorList>
    </citation>
    <scope>NUCLEOTIDE SEQUENCE [LARGE SCALE GENOMIC DNA]</scope>
    <source>
        <tissue evidence="2">Muscle</tissue>
    </source>
</reference>
<keyword evidence="1" id="KW-0732">Signal</keyword>
<evidence type="ECO:0000313" key="2">
    <source>
        <dbReference type="EMBL" id="MPC36964.1"/>
    </source>
</evidence>
<comment type="caution">
    <text evidence="2">The sequence shown here is derived from an EMBL/GenBank/DDBJ whole genome shotgun (WGS) entry which is preliminary data.</text>
</comment>
<gene>
    <name evidence="2" type="ORF">E2C01_030436</name>
</gene>
<name>A0A5B7EXA9_PORTR</name>
<proteinExistence type="predicted"/>
<evidence type="ECO:0000313" key="3">
    <source>
        <dbReference type="Proteomes" id="UP000324222"/>
    </source>
</evidence>
<feature type="signal peptide" evidence="1">
    <location>
        <begin position="1"/>
        <end position="26"/>
    </location>
</feature>
<dbReference type="EMBL" id="VSRR010003645">
    <property type="protein sequence ID" value="MPC36964.1"/>
    <property type="molecule type" value="Genomic_DNA"/>
</dbReference>
<evidence type="ECO:0008006" key="4">
    <source>
        <dbReference type="Google" id="ProtNLM"/>
    </source>
</evidence>
<accession>A0A5B7EXA9</accession>
<protein>
    <recommendedName>
        <fullName evidence="4">Secreted peptide</fullName>
    </recommendedName>
</protein>
<dbReference type="AlphaFoldDB" id="A0A5B7EXA9"/>
<evidence type="ECO:0000256" key="1">
    <source>
        <dbReference type="SAM" id="SignalP"/>
    </source>
</evidence>
<dbReference type="Proteomes" id="UP000324222">
    <property type="component" value="Unassembled WGS sequence"/>
</dbReference>
<sequence length="76" mass="7997">MTVIVIVIVNIRLCILSGMQVPGVCCCFCDSDSIPGSAVAGMPATGGGGDLLDEEGIFHGLRTVRRAILNYLLFLI</sequence>